<evidence type="ECO:0000313" key="3">
    <source>
        <dbReference type="Proteomes" id="UP001143981"/>
    </source>
</evidence>
<organism evidence="2 3">
    <name type="scientific">Coemansia biformis</name>
    <dbReference type="NCBI Taxonomy" id="1286918"/>
    <lineage>
        <taxon>Eukaryota</taxon>
        <taxon>Fungi</taxon>
        <taxon>Fungi incertae sedis</taxon>
        <taxon>Zoopagomycota</taxon>
        <taxon>Kickxellomycotina</taxon>
        <taxon>Kickxellomycetes</taxon>
        <taxon>Kickxellales</taxon>
        <taxon>Kickxellaceae</taxon>
        <taxon>Coemansia</taxon>
    </lineage>
</organism>
<dbReference type="EMBL" id="JANBOI010003868">
    <property type="protein sequence ID" value="KAJ1718105.1"/>
    <property type="molecule type" value="Genomic_DNA"/>
</dbReference>
<feature type="non-terminal residue" evidence="2">
    <location>
        <position position="82"/>
    </location>
</feature>
<keyword evidence="3" id="KW-1185">Reference proteome</keyword>
<proteinExistence type="predicted"/>
<gene>
    <name evidence="2" type="ORF">LPJ61_006854</name>
</gene>
<reference evidence="2" key="1">
    <citation type="submission" date="2022-07" db="EMBL/GenBank/DDBJ databases">
        <title>Phylogenomic reconstructions and comparative analyses of Kickxellomycotina fungi.</title>
        <authorList>
            <person name="Reynolds N.K."/>
            <person name="Stajich J.E."/>
            <person name="Barry K."/>
            <person name="Grigoriev I.V."/>
            <person name="Crous P."/>
            <person name="Smith M.E."/>
        </authorList>
    </citation>
    <scope>NUCLEOTIDE SEQUENCE</scope>
    <source>
        <strain evidence="2">BCRC 34381</strain>
    </source>
</reference>
<name>A0A9W8CLJ0_9FUNG</name>
<dbReference type="AlphaFoldDB" id="A0A9W8CLJ0"/>
<feature type="region of interest" description="Disordered" evidence="1">
    <location>
        <begin position="54"/>
        <end position="82"/>
    </location>
</feature>
<dbReference type="Proteomes" id="UP001143981">
    <property type="component" value="Unassembled WGS sequence"/>
</dbReference>
<feature type="compositionally biased region" description="Acidic residues" evidence="1">
    <location>
        <begin position="72"/>
        <end position="82"/>
    </location>
</feature>
<comment type="caution">
    <text evidence="2">The sequence shown here is derived from an EMBL/GenBank/DDBJ whole genome shotgun (WGS) entry which is preliminary data.</text>
</comment>
<evidence type="ECO:0000313" key="2">
    <source>
        <dbReference type="EMBL" id="KAJ1718105.1"/>
    </source>
</evidence>
<sequence>MLEARFGNPRNVGRLSKWIRSYMREYSSFDLAMHDLQEFYSTRIAEDVEAHQKMQTEINDDDPQMPELTVLDSDDDFEDPRP</sequence>
<protein>
    <submittedName>
        <fullName evidence="2">Uncharacterized protein</fullName>
    </submittedName>
</protein>
<dbReference type="OrthoDB" id="272481at2759"/>
<evidence type="ECO:0000256" key="1">
    <source>
        <dbReference type="SAM" id="MobiDB-lite"/>
    </source>
</evidence>
<accession>A0A9W8CLJ0</accession>